<evidence type="ECO:0000313" key="3">
    <source>
        <dbReference type="Proteomes" id="UP000199428"/>
    </source>
</evidence>
<keyword evidence="1" id="KW-1133">Transmembrane helix</keyword>
<dbReference type="AlphaFoldDB" id="A0A1G5S442"/>
<feature type="transmembrane region" description="Helical" evidence="1">
    <location>
        <begin position="7"/>
        <end position="28"/>
    </location>
</feature>
<proteinExistence type="predicted"/>
<organism evidence="2 3">
    <name type="scientific">Pseudobutyrivibrio xylanivorans</name>
    <dbReference type="NCBI Taxonomy" id="185007"/>
    <lineage>
        <taxon>Bacteria</taxon>
        <taxon>Bacillati</taxon>
        <taxon>Bacillota</taxon>
        <taxon>Clostridia</taxon>
        <taxon>Lachnospirales</taxon>
        <taxon>Lachnospiraceae</taxon>
        <taxon>Pseudobutyrivibrio</taxon>
    </lineage>
</organism>
<evidence type="ECO:0000313" key="2">
    <source>
        <dbReference type="EMBL" id="SCZ81086.1"/>
    </source>
</evidence>
<keyword evidence="1" id="KW-0812">Transmembrane</keyword>
<protein>
    <recommendedName>
        <fullName evidence="4">Peptidase C39-like domain-containing protein</fullName>
    </recommendedName>
</protein>
<dbReference type="RefSeq" id="WP_090163951.1">
    <property type="nucleotide sequence ID" value="NZ_FMWK01000018.1"/>
</dbReference>
<gene>
    <name evidence="2" type="ORF">SAMN02910350_02627</name>
</gene>
<evidence type="ECO:0000256" key="1">
    <source>
        <dbReference type="SAM" id="Phobius"/>
    </source>
</evidence>
<accession>A0A1G5S442</accession>
<dbReference type="Proteomes" id="UP000199428">
    <property type="component" value="Unassembled WGS sequence"/>
</dbReference>
<evidence type="ECO:0008006" key="4">
    <source>
        <dbReference type="Google" id="ProtNLM"/>
    </source>
</evidence>
<sequence length="218" mass="24851">MKKLLKIVGGIVAALLVVVIVALLIVVIRTKLTQNEYSDVYTDEKYQTPIEIKNVEVIKQDISCGYAVIEMFSAWNGGSVTEEKLYEEYGKIVTSTGQKFCDEMNKQFPEYTTEIHKYVSNTEFIDIMYDTLSSGKPVPFEWAALYGDEWTLHYSLIIGADIPNDKITVANPYGYYEELTLEELFSRTSFAAYSPMPFFMKMGFAIGMFEKNTIFSVE</sequence>
<reference evidence="2 3" key="1">
    <citation type="submission" date="2016-10" db="EMBL/GenBank/DDBJ databases">
        <authorList>
            <person name="de Groot N.N."/>
        </authorList>
    </citation>
    <scope>NUCLEOTIDE SEQUENCE [LARGE SCALE GENOMIC DNA]</scope>
    <source>
        <strain evidence="2 3">DSM 10317</strain>
    </source>
</reference>
<name>A0A1G5S442_PSEXY</name>
<keyword evidence="1" id="KW-0472">Membrane</keyword>
<dbReference type="EMBL" id="FMWK01000018">
    <property type="protein sequence ID" value="SCZ81086.1"/>
    <property type="molecule type" value="Genomic_DNA"/>
</dbReference>